<dbReference type="EMBL" id="JAACNO010003269">
    <property type="protein sequence ID" value="KAF4127398.1"/>
    <property type="molecule type" value="Genomic_DNA"/>
</dbReference>
<protein>
    <submittedName>
        <fullName evidence="1">Uncharacterized protein</fullName>
    </submittedName>
</protein>
<dbReference type="Proteomes" id="UP000704712">
    <property type="component" value="Unassembled WGS sequence"/>
</dbReference>
<evidence type="ECO:0000313" key="1">
    <source>
        <dbReference type="EMBL" id="KAF4127398.1"/>
    </source>
</evidence>
<evidence type="ECO:0000313" key="2">
    <source>
        <dbReference type="Proteomes" id="UP000704712"/>
    </source>
</evidence>
<organism evidence="1 2">
    <name type="scientific">Phytophthora infestans</name>
    <name type="common">Potato late blight agent</name>
    <name type="synonym">Botrytis infestans</name>
    <dbReference type="NCBI Taxonomy" id="4787"/>
    <lineage>
        <taxon>Eukaryota</taxon>
        <taxon>Sar</taxon>
        <taxon>Stramenopiles</taxon>
        <taxon>Oomycota</taxon>
        <taxon>Peronosporomycetes</taxon>
        <taxon>Peronosporales</taxon>
        <taxon>Peronosporaceae</taxon>
        <taxon>Phytophthora</taxon>
    </lineage>
</organism>
<name>A0A8S9TN44_PHYIN</name>
<gene>
    <name evidence="1" type="ORF">GN958_ATG23378</name>
</gene>
<accession>A0A8S9TN44</accession>
<dbReference type="AlphaFoldDB" id="A0A8S9TN44"/>
<proteinExistence type="predicted"/>
<reference evidence="1" key="1">
    <citation type="submission" date="2020-03" db="EMBL/GenBank/DDBJ databases">
        <title>Hybrid Assembly of Korean Phytophthora infestans isolates.</title>
        <authorList>
            <person name="Prokchorchik M."/>
            <person name="Lee Y."/>
            <person name="Seo J."/>
            <person name="Cho J.-H."/>
            <person name="Park Y.-E."/>
            <person name="Jang D.-C."/>
            <person name="Im J.-S."/>
            <person name="Choi J.-G."/>
            <person name="Park H.-J."/>
            <person name="Lee G.-B."/>
            <person name="Lee Y.-G."/>
            <person name="Hong S.-Y."/>
            <person name="Cho K."/>
            <person name="Sohn K.H."/>
        </authorList>
    </citation>
    <scope>NUCLEOTIDE SEQUENCE</scope>
    <source>
        <strain evidence="1">KR_2_A2</strain>
    </source>
</reference>
<sequence length="122" mass="14198">MEPQQLFALVGRYFSWRSSCTTTTKSTQIDPWEPSAISAEQPPRLYLTLGTRMTFMKIGILPLCLETGYQLPVSTWWQALKVSKGIYRGITECSKTRSKELERTDLKASLKARRHWRRWRSA</sequence>
<comment type="caution">
    <text evidence="1">The sequence shown here is derived from an EMBL/GenBank/DDBJ whole genome shotgun (WGS) entry which is preliminary data.</text>
</comment>